<evidence type="ECO:0000313" key="1">
    <source>
        <dbReference type="EMBL" id="RRJ83122.1"/>
    </source>
</evidence>
<name>A0A3P3VK67_9GAMM</name>
<sequence>MMFLVIVVALAITFMARLMGVQAATTDMGLLSARAFQAARAGIEFQAHRVLGANSCSNANLALTAAGLNGFSVQSRCILQGTFQEGTRQVRVYRIVSEASYGSYTSSPDYVYRQIEAIITRD</sequence>
<dbReference type="AlphaFoldDB" id="A0A3P3VK67"/>
<comment type="caution">
    <text evidence="1">The sequence shown here is derived from an EMBL/GenBank/DDBJ whole genome shotgun (WGS) entry which is preliminary data.</text>
</comment>
<reference evidence="1 2" key="1">
    <citation type="submission" date="2018-08" db="EMBL/GenBank/DDBJ databases">
        <authorList>
            <person name="Khan S.A."/>
        </authorList>
    </citation>
    <scope>NUCLEOTIDE SEQUENCE [LARGE SCALE GENOMIC DNA]</scope>
    <source>
        <strain evidence="1 2">GTF-13</strain>
    </source>
</reference>
<organism evidence="1 2">
    <name type="scientific">Aestuariirhabdus litorea</name>
    <dbReference type="NCBI Taxonomy" id="2528527"/>
    <lineage>
        <taxon>Bacteria</taxon>
        <taxon>Pseudomonadati</taxon>
        <taxon>Pseudomonadota</taxon>
        <taxon>Gammaproteobacteria</taxon>
        <taxon>Oceanospirillales</taxon>
        <taxon>Aestuariirhabdaceae</taxon>
        <taxon>Aestuariirhabdus</taxon>
    </lineage>
</organism>
<protein>
    <recommendedName>
        <fullName evidence="3">Pilus assembly protein MshP</fullName>
    </recommendedName>
</protein>
<dbReference type="Proteomes" id="UP000280792">
    <property type="component" value="Unassembled WGS sequence"/>
</dbReference>
<reference evidence="1 2" key="2">
    <citation type="submission" date="2018-12" db="EMBL/GenBank/DDBJ databases">
        <title>Simiduia agarivorans gen. nov., sp. nov., a marine, agarolytic bacterium isolated from shallow coastal water from Keelung, Taiwan.</title>
        <authorList>
            <person name="Shieh W.Y."/>
        </authorList>
    </citation>
    <scope>NUCLEOTIDE SEQUENCE [LARGE SCALE GENOMIC DNA]</scope>
    <source>
        <strain evidence="1 2">GTF-13</strain>
    </source>
</reference>
<evidence type="ECO:0008006" key="3">
    <source>
        <dbReference type="Google" id="ProtNLM"/>
    </source>
</evidence>
<accession>A0A3P3VK67</accession>
<dbReference type="EMBL" id="QWEZ01000002">
    <property type="protein sequence ID" value="RRJ83122.1"/>
    <property type="molecule type" value="Genomic_DNA"/>
</dbReference>
<proteinExistence type="predicted"/>
<keyword evidence="2" id="KW-1185">Reference proteome</keyword>
<gene>
    <name evidence="1" type="ORF">D0544_14895</name>
</gene>
<evidence type="ECO:0000313" key="2">
    <source>
        <dbReference type="Proteomes" id="UP000280792"/>
    </source>
</evidence>